<gene>
    <name evidence="8" type="ORF">FCM35_KLT08675</name>
</gene>
<feature type="domain" description="Nucleoporin Nup120/160 beta-propeller" evidence="4">
    <location>
        <begin position="64"/>
        <end position="560"/>
    </location>
</feature>
<evidence type="ECO:0000313" key="9">
    <source>
        <dbReference type="Proteomes" id="UP000623129"/>
    </source>
</evidence>
<protein>
    <submittedName>
        <fullName evidence="8">Nuclear pore complex protein NUP160</fullName>
    </submittedName>
</protein>
<keyword evidence="9" id="KW-1185">Reference proteome</keyword>
<dbReference type="Pfam" id="PF23354">
    <property type="entry name" value="TPR_NUP160_120_M"/>
    <property type="match status" value="1"/>
</dbReference>
<dbReference type="InterPro" id="IPR056535">
    <property type="entry name" value="TPR_NUP160_M"/>
</dbReference>
<evidence type="ECO:0000256" key="3">
    <source>
        <dbReference type="ARBA" id="ARBA00023242"/>
    </source>
</evidence>
<comment type="subcellular location">
    <subcellularLocation>
        <location evidence="1">Nucleus</location>
    </subcellularLocation>
</comment>
<dbReference type="Pfam" id="PF11715">
    <property type="entry name" value="Beta-prop_Nup120_160"/>
    <property type="match status" value="1"/>
</dbReference>
<dbReference type="Proteomes" id="UP000623129">
    <property type="component" value="Unassembled WGS sequence"/>
</dbReference>
<comment type="caution">
    <text evidence="8">The sequence shown here is derived from an EMBL/GenBank/DDBJ whole genome shotgun (WGS) entry which is preliminary data.</text>
</comment>
<dbReference type="OrthoDB" id="67716at2759"/>
<evidence type="ECO:0000259" key="4">
    <source>
        <dbReference type="Pfam" id="PF11715"/>
    </source>
</evidence>
<dbReference type="Pfam" id="PF23347">
    <property type="entry name" value="TPR_Nup160_C"/>
    <property type="match status" value="1"/>
</dbReference>
<evidence type="ECO:0000259" key="6">
    <source>
        <dbReference type="Pfam" id="PF23347"/>
    </source>
</evidence>
<keyword evidence="2" id="KW-0813">Transport</keyword>
<dbReference type="SUPFAM" id="SSF50978">
    <property type="entry name" value="WD40 repeat-like"/>
    <property type="match status" value="1"/>
</dbReference>
<dbReference type="PANTHER" id="PTHR21286:SF0">
    <property type="entry name" value="NUCLEAR PORE COMPLEX PROTEIN NUP160"/>
    <property type="match status" value="1"/>
</dbReference>
<keyword evidence="3" id="KW-0539">Nucleus</keyword>
<dbReference type="InterPro" id="IPR036322">
    <property type="entry name" value="WD40_repeat_dom_sf"/>
</dbReference>
<dbReference type="InterPro" id="IPR021717">
    <property type="entry name" value="Nucleoporin_Nup160"/>
</dbReference>
<name>A0A833QI75_9POAL</name>
<organism evidence="8 9">
    <name type="scientific">Carex littledalei</name>
    <dbReference type="NCBI Taxonomy" id="544730"/>
    <lineage>
        <taxon>Eukaryota</taxon>
        <taxon>Viridiplantae</taxon>
        <taxon>Streptophyta</taxon>
        <taxon>Embryophyta</taxon>
        <taxon>Tracheophyta</taxon>
        <taxon>Spermatophyta</taxon>
        <taxon>Magnoliopsida</taxon>
        <taxon>Liliopsida</taxon>
        <taxon>Poales</taxon>
        <taxon>Cyperaceae</taxon>
        <taxon>Cyperoideae</taxon>
        <taxon>Cariceae</taxon>
        <taxon>Carex</taxon>
        <taxon>Carex subgen. Euthyceras</taxon>
    </lineage>
</organism>
<dbReference type="InterPro" id="IPR035192">
    <property type="entry name" value="NUP160_hel_plant"/>
</dbReference>
<evidence type="ECO:0000256" key="2">
    <source>
        <dbReference type="ARBA" id="ARBA00022448"/>
    </source>
</evidence>
<feature type="domain" description="NUP160 middle TPR" evidence="7">
    <location>
        <begin position="922"/>
        <end position="1183"/>
    </location>
</feature>
<feature type="domain" description="NUP160 C-terminal TPR" evidence="6">
    <location>
        <begin position="1233"/>
        <end position="1500"/>
    </location>
</feature>
<dbReference type="InterPro" id="IPR059141">
    <property type="entry name" value="Beta-prop_Nup120_160"/>
</dbReference>
<sequence length="1525" mass="170495">MASSACVPEMPIAGVEVPIPGSDKLDWISLTVPSSSPPSSPFSDSVGSHDLAGSHVIEDNPLAYIVWRFHKNMPNALQLFDISPTKEFPSNGLRLIFKDALYPFAFLYKNEVCYVMANIFSLGNLISTKLSNQPTSLPLNFVFQANSGSTAAYSLLAVTISGFAYLCNLRRPSSYSPGSTLPANDMLEISIKSNAQHGEITALTATPGCLVIGRQDGSISCYQLGKLDPNSPGFSYELRDDAVIGRLLWNFVSRVRGVGAVVDMVISEVNGRKMVFSIHDDSGLRVWDLSNRTRLLSLNLTSYQPQGVNLSKICVGSVDMDKDLIHIAILYQCDLESDGITVYSFDLSTEEKTLFTHEPSAYDIPIGKGKAIDIKMSSLKLWILKQVASVSFELIEFDCDIQNSCTYKLQEETVGDQLFQDSDDGDLIWTSDALLSFLKDDALNFLSSIFLRRLIQPGVYQSLALRETFLDYKKFLSESQFQSLSLAGIKKEIVGIIEREGANKNPNLSVHYWKKFCSQFFQHWCENSLPHGLLIDSNSGAFGLIRKGSLSHFRPLESAEQLAFGFSANGASELSDTSTNAQVLGDVLACIKSISNHLGWVGPAFYHESLISPVVSSEDILSQLVKFLNTGFGPASPASLVTIFGSDAYLAKRQSAHKNQRKFMVEILFSLHTLHSRATSWEGVLEVIEKYLQYLSPQRFNTRSIEFKSGSGLNCSMMVQVTSQVARKMFEAAFNILLLLAYLVETSGQVSLTLVEGTKIRLRLIPMVEEILLQWVLVHFVGTTPTSRPPLEDFSSQLSSLQIDNADKFSLRKKLGSLYFTQACLFDFPSLDGTLCSSFLNLTDLIDLSRKFISSILWGKDLEGALSIFSGPIAYLTPILVRHGQYEAAENLLGIIDAYSRNKRASQKEQDNEWCARLHLRGFCLLMLANTELDSGLKDQQTRESIRCFFRVASGQEAPQALRNFSSETGFHHSGEGESVAVWRVHYYQWAMHLFEQFSISEGACRFALAALEQVDVIAEDECSEPVSTVRGRLWANVFKCSLDLKRYGDAYSAIISNPDQDSKFICLRRFVIVLCEIGATKILCDGEIPFVGLVDRVENELFSKAERSDTSSKPNLYKVLYAFETQRNNWRKAAAFMYQYSVRLKKELDLHMGESRYSNSCISSTLQDILHALSSAINALQLVDHAHAWLDASPHEACPQVSPIKKPRNCSVENYISGLDPEHQGSKYCVDLDALEKEYVITSAQYLLSLRDIKFKLSGSRTLSNLVDVLIHENLYEAVFTIILKFWKGSAMKRELESAFVSIAQDCCPNTNRKESSRPNVTSSGLLLLSTEERRGDGMENSPGALQFKGSGHWEALEHYLENYRKLHPRLPVVVAETLLHTDPYIELPLWLVHIFKKSLYQGGRNAKSWGMTGQESDAAALFRLYVNYGRHTEATNLLLEYLESHASLRPSDVINRKKMSAVWFPYTTILQLWCNLEEMQSTGHSVEQCNQLKKLLGQSLAIHLKQIKLDSEDVLSSMPEQEI</sequence>
<dbReference type="GO" id="GO:0005643">
    <property type="term" value="C:nuclear pore"/>
    <property type="evidence" value="ECO:0007669"/>
    <property type="project" value="TreeGrafter"/>
</dbReference>
<dbReference type="InterPro" id="IPR056536">
    <property type="entry name" value="TPR_NUP160_C"/>
</dbReference>
<evidence type="ECO:0000259" key="5">
    <source>
        <dbReference type="Pfam" id="PF17238"/>
    </source>
</evidence>
<evidence type="ECO:0000259" key="7">
    <source>
        <dbReference type="Pfam" id="PF23354"/>
    </source>
</evidence>
<proteinExistence type="predicted"/>
<dbReference type="GO" id="GO:0017056">
    <property type="term" value="F:structural constituent of nuclear pore"/>
    <property type="evidence" value="ECO:0007669"/>
    <property type="project" value="TreeGrafter"/>
</dbReference>
<dbReference type="EMBL" id="SWLB01000019">
    <property type="protein sequence ID" value="KAF3325595.1"/>
    <property type="molecule type" value="Genomic_DNA"/>
</dbReference>
<feature type="domain" description="NUP160 helical" evidence="5">
    <location>
        <begin position="573"/>
        <end position="764"/>
    </location>
</feature>
<dbReference type="PANTHER" id="PTHR21286">
    <property type="entry name" value="NUCLEAR PORE COMPLEX PROTEIN NUP160"/>
    <property type="match status" value="1"/>
</dbReference>
<accession>A0A833QI75</accession>
<reference evidence="8" key="1">
    <citation type="submission" date="2020-01" db="EMBL/GenBank/DDBJ databases">
        <title>Genome sequence of Kobresia littledalei, the first chromosome-level genome in the family Cyperaceae.</title>
        <authorList>
            <person name="Qu G."/>
        </authorList>
    </citation>
    <scope>NUCLEOTIDE SEQUENCE</scope>
    <source>
        <strain evidence="8">C.B.Clarke</strain>
        <tissue evidence="8">Leaf</tissue>
    </source>
</reference>
<evidence type="ECO:0000313" key="8">
    <source>
        <dbReference type="EMBL" id="KAF3325595.1"/>
    </source>
</evidence>
<dbReference type="Pfam" id="PF17238">
    <property type="entry name" value="NUP160_helical_2"/>
    <property type="match status" value="1"/>
</dbReference>
<evidence type="ECO:0000256" key="1">
    <source>
        <dbReference type="ARBA" id="ARBA00004123"/>
    </source>
</evidence>